<dbReference type="OrthoDB" id="2411345at2759"/>
<feature type="compositionally biased region" description="Basic residues" evidence="1">
    <location>
        <begin position="61"/>
        <end position="72"/>
    </location>
</feature>
<feature type="compositionally biased region" description="Low complexity" evidence="1">
    <location>
        <begin position="185"/>
        <end position="199"/>
    </location>
</feature>
<sequence length="251" mass="29784">MTRDREFLAAIKAIRQSKKLRRNRRIILYFIKENMMKLIVRKEASPFQSPRSPFRPPRSPFKSHKLRRRKVRKEASPFRSHELRRRKIPREKKKGKEGGKDQEDKTYLQITAFYPLDENKPCDLSKFELNDIIQVEGRFLITENDENDETEENNLIKSQNKPLLVIKLFLYPKTFYYVQNGTKINYNNDDNGDNDNSNNSDDDNYKNNNHNDNNNDYATRNNNNDNNNCLNWTIGLPVIIFESAKVRIIIV</sequence>
<evidence type="ECO:0000313" key="2">
    <source>
        <dbReference type="EMBL" id="RHZ61198.1"/>
    </source>
</evidence>
<comment type="caution">
    <text evidence="2">The sequence shown here is derived from an EMBL/GenBank/DDBJ whole genome shotgun (WGS) entry which is preliminary data.</text>
</comment>
<feature type="region of interest" description="Disordered" evidence="1">
    <location>
        <begin position="44"/>
        <end position="102"/>
    </location>
</feature>
<gene>
    <name evidence="2" type="ORF">Glove_349g149</name>
</gene>
<feature type="region of interest" description="Disordered" evidence="1">
    <location>
        <begin position="183"/>
        <end position="220"/>
    </location>
</feature>
<organism evidence="2 3">
    <name type="scientific">Diversispora epigaea</name>
    <dbReference type="NCBI Taxonomy" id="1348612"/>
    <lineage>
        <taxon>Eukaryota</taxon>
        <taxon>Fungi</taxon>
        <taxon>Fungi incertae sedis</taxon>
        <taxon>Mucoromycota</taxon>
        <taxon>Glomeromycotina</taxon>
        <taxon>Glomeromycetes</taxon>
        <taxon>Diversisporales</taxon>
        <taxon>Diversisporaceae</taxon>
        <taxon>Diversispora</taxon>
    </lineage>
</organism>
<evidence type="ECO:0000313" key="3">
    <source>
        <dbReference type="Proteomes" id="UP000266861"/>
    </source>
</evidence>
<dbReference type="AlphaFoldDB" id="A0A397HGN1"/>
<dbReference type="Proteomes" id="UP000266861">
    <property type="component" value="Unassembled WGS sequence"/>
</dbReference>
<evidence type="ECO:0000256" key="1">
    <source>
        <dbReference type="SAM" id="MobiDB-lite"/>
    </source>
</evidence>
<accession>A0A397HGN1</accession>
<name>A0A397HGN1_9GLOM</name>
<proteinExistence type="predicted"/>
<keyword evidence="3" id="KW-1185">Reference proteome</keyword>
<reference evidence="2 3" key="1">
    <citation type="submission" date="2018-08" db="EMBL/GenBank/DDBJ databases">
        <title>Genome and evolution of the arbuscular mycorrhizal fungus Diversispora epigaea (formerly Glomus versiforme) and its bacterial endosymbionts.</title>
        <authorList>
            <person name="Sun X."/>
            <person name="Fei Z."/>
            <person name="Harrison M."/>
        </authorList>
    </citation>
    <scope>NUCLEOTIDE SEQUENCE [LARGE SCALE GENOMIC DNA]</scope>
    <source>
        <strain evidence="2 3">IT104</strain>
    </source>
</reference>
<protein>
    <submittedName>
        <fullName evidence="2">Uncharacterized protein</fullName>
    </submittedName>
</protein>
<dbReference type="EMBL" id="PQFF01000319">
    <property type="protein sequence ID" value="RHZ61198.1"/>
    <property type="molecule type" value="Genomic_DNA"/>
</dbReference>
<feature type="compositionally biased region" description="Basic residues" evidence="1">
    <location>
        <begin position="82"/>
        <end position="93"/>
    </location>
</feature>
<feature type="compositionally biased region" description="Low complexity" evidence="1">
    <location>
        <begin position="206"/>
        <end position="220"/>
    </location>
</feature>